<comment type="caution">
    <text evidence="1">The sequence shown here is derived from an EMBL/GenBank/DDBJ whole genome shotgun (WGS) entry which is preliminary data.</text>
</comment>
<proteinExistence type="predicted"/>
<evidence type="ECO:0000313" key="1">
    <source>
        <dbReference type="EMBL" id="KAG9331113.1"/>
    </source>
</evidence>
<organism evidence="1 2">
    <name type="scientific">Albula glossodonta</name>
    <name type="common">roundjaw bonefish</name>
    <dbReference type="NCBI Taxonomy" id="121402"/>
    <lineage>
        <taxon>Eukaryota</taxon>
        <taxon>Metazoa</taxon>
        <taxon>Chordata</taxon>
        <taxon>Craniata</taxon>
        <taxon>Vertebrata</taxon>
        <taxon>Euteleostomi</taxon>
        <taxon>Actinopterygii</taxon>
        <taxon>Neopterygii</taxon>
        <taxon>Teleostei</taxon>
        <taxon>Albuliformes</taxon>
        <taxon>Albulidae</taxon>
        <taxon>Albula</taxon>
    </lineage>
</organism>
<dbReference type="Proteomes" id="UP000824540">
    <property type="component" value="Unassembled WGS sequence"/>
</dbReference>
<reference evidence="1" key="1">
    <citation type="thesis" date="2021" institute="BYU ScholarsArchive" country="Provo, UT, USA">
        <title>Applications of and Algorithms for Genome Assembly and Genomic Analyses with an Emphasis on Marine Teleosts.</title>
        <authorList>
            <person name="Pickett B.D."/>
        </authorList>
    </citation>
    <scope>NUCLEOTIDE SEQUENCE</scope>
    <source>
        <strain evidence="1">HI-2016</strain>
    </source>
</reference>
<protein>
    <submittedName>
        <fullName evidence="1">Uncharacterized protein</fullName>
    </submittedName>
</protein>
<keyword evidence="2" id="KW-1185">Reference proteome</keyword>
<dbReference type="OrthoDB" id="421327at2759"/>
<dbReference type="EMBL" id="JAFBMS010000384">
    <property type="protein sequence ID" value="KAG9331113.1"/>
    <property type="molecule type" value="Genomic_DNA"/>
</dbReference>
<name>A0A8T2MTY7_9TELE</name>
<gene>
    <name evidence="1" type="ORF">JZ751_020248</name>
</gene>
<accession>A0A8T2MTY7</accession>
<dbReference type="AlphaFoldDB" id="A0A8T2MTY7"/>
<sequence>MTAFWRHIINVPGLCQPPCLLVKTNVRWQSAAASPQVQDFLNGAPHRKHPGVTALRCVSLPEELQRAALCTIHGERHTIHTAYNIHTHSQYTTHTATIHTTHTAYNIHTLYKTYSLKNLSL</sequence>
<evidence type="ECO:0000313" key="2">
    <source>
        <dbReference type="Proteomes" id="UP000824540"/>
    </source>
</evidence>